<reference evidence="3" key="2">
    <citation type="journal article" date="2021" name="PeerJ">
        <title>Extensive microbial diversity within the chicken gut microbiome revealed by metagenomics and culture.</title>
        <authorList>
            <person name="Gilroy R."/>
            <person name="Ravi A."/>
            <person name="Getino M."/>
            <person name="Pursley I."/>
            <person name="Horton D.L."/>
            <person name="Alikhan N.F."/>
            <person name="Baker D."/>
            <person name="Gharbi K."/>
            <person name="Hall N."/>
            <person name="Watson M."/>
            <person name="Adriaenssens E.M."/>
            <person name="Foster-Nyarko E."/>
            <person name="Jarju S."/>
            <person name="Secka A."/>
            <person name="Antonio M."/>
            <person name="Oren A."/>
            <person name="Chaudhuri R.R."/>
            <person name="La Ragione R."/>
            <person name="Hildebrand F."/>
            <person name="Pallen M.J."/>
        </authorList>
    </citation>
    <scope>NUCLEOTIDE SEQUENCE</scope>
    <source>
        <strain evidence="3">ChiGjej3B3-7149</strain>
    </source>
</reference>
<gene>
    <name evidence="3" type="ORF">IAD36_10230</name>
</gene>
<feature type="transmembrane region" description="Helical" evidence="1">
    <location>
        <begin position="341"/>
        <end position="365"/>
    </location>
</feature>
<dbReference type="PANTHER" id="PTHR34978:SF3">
    <property type="entry name" value="SLR0241 PROTEIN"/>
    <property type="match status" value="1"/>
</dbReference>
<protein>
    <submittedName>
        <fullName evidence="3">M56 family metallopeptidase</fullName>
    </submittedName>
</protein>
<dbReference type="InterPro" id="IPR052173">
    <property type="entry name" value="Beta-lactam_resp_regulator"/>
</dbReference>
<dbReference type="Proteomes" id="UP000824238">
    <property type="component" value="Unassembled WGS sequence"/>
</dbReference>
<dbReference type="PANTHER" id="PTHR34978">
    <property type="entry name" value="POSSIBLE SENSOR-TRANSDUCER PROTEIN BLAR"/>
    <property type="match status" value="1"/>
</dbReference>
<evidence type="ECO:0000313" key="4">
    <source>
        <dbReference type="Proteomes" id="UP000824238"/>
    </source>
</evidence>
<feature type="transmembrane region" description="Helical" evidence="1">
    <location>
        <begin position="104"/>
        <end position="122"/>
    </location>
</feature>
<sequence length="473" mass="53105">MTGWFFTRIALAALFGVVVGAAIAVRMERNGKERNGGRSRVYWAYSYAGCIPLFILAVWLLNWAFYGADQAMDVLLALCFNTFLLLFVYYAILSLLMPWLRERISGWACVSLWLLPNVLYIIQIQRFAAGMPLFVIVTSGDWAFTLLSIWLAGCCLLLLYKIAEHLVFRRRILRGAVEAEPEAQALFIEELELAQFRGRRPLLLRSGAVATPLSIGMFRSTLRIVLPERAYSEDELRLVLRHEIVHICHDDASAKFSLVSVVAMCWFNPLVWLAMSRSAEDLELSCDEAVLFGAPKDERRRYADLLLSTAGDARGFTTCLSATGRSLRYRLKNVMQPPMKAGGALAIGLAVFFMLLCFGQVALAYGGGVGRDVIFNAHELSEYRLQDEPGADEEALIEYLASLELRELTGSYDFDTFDARHRGFRFEGPQGEVYVGLYDNAVEVLIYSEDRRLHTYYVPGGVDWELVTAAVGA</sequence>
<dbReference type="InterPro" id="IPR008756">
    <property type="entry name" value="Peptidase_M56"/>
</dbReference>
<feature type="transmembrane region" description="Helical" evidence="1">
    <location>
        <begin position="45"/>
        <end position="65"/>
    </location>
</feature>
<reference evidence="3" key="1">
    <citation type="submission" date="2020-10" db="EMBL/GenBank/DDBJ databases">
        <authorList>
            <person name="Gilroy R."/>
        </authorList>
    </citation>
    <scope>NUCLEOTIDE SEQUENCE</scope>
    <source>
        <strain evidence="3">ChiGjej3B3-7149</strain>
    </source>
</reference>
<evidence type="ECO:0000259" key="2">
    <source>
        <dbReference type="Pfam" id="PF05569"/>
    </source>
</evidence>
<dbReference type="EMBL" id="DVHH01000247">
    <property type="protein sequence ID" value="HIR55955.1"/>
    <property type="molecule type" value="Genomic_DNA"/>
</dbReference>
<keyword evidence="1" id="KW-0812">Transmembrane</keyword>
<dbReference type="AlphaFoldDB" id="A0A9D1DN67"/>
<dbReference type="Pfam" id="PF05569">
    <property type="entry name" value="Peptidase_M56"/>
    <property type="match status" value="1"/>
</dbReference>
<keyword evidence="1" id="KW-0472">Membrane</keyword>
<comment type="caution">
    <text evidence="3">The sequence shown here is derived from an EMBL/GenBank/DDBJ whole genome shotgun (WGS) entry which is preliminary data.</text>
</comment>
<evidence type="ECO:0000313" key="3">
    <source>
        <dbReference type="EMBL" id="HIR55955.1"/>
    </source>
</evidence>
<evidence type="ECO:0000256" key="1">
    <source>
        <dbReference type="SAM" id="Phobius"/>
    </source>
</evidence>
<keyword evidence="1" id="KW-1133">Transmembrane helix</keyword>
<proteinExistence type="predicted"/>
<feature type="transmembrane region" description="Helical" evidence="1">
    <location>
        <begin position="6"/>
        <end position="25"/>
    </location>
</feature>
<name>A0A9D1DN67_9FIRM</name>
<dbReference type="CDD" id="cd07341">
    <property type="entry name" value="M56_BlaR1_MecR1_like"/>
    <property type="match status" value="1"/>
</dbReference>
<organism evidence="3 4">
    <name type="scientific">Candidatus Scatomorpha intestinigallinarum</name>
    <dbReference type="NCBI Taxonomy" id="2840923"/>
    <lineage>
        <taxon>Bacteria</taxon>
        <taxon>Bacillati</taxon>
        <taxon>Bacillota</taxon>
        <taxon>Clostridia</taxon>
        <taxon>Eubacteriales</taxon>
        <taxon>Candidatus Scatomorpha</taxon>
    </lineage>
</organism>
<feature type="transmembrane region" description="Helical" evidence="1">
    <location>
        <begin position="71"/>
        <end position="92"/>
    </location>
</feature>
<accession>A0A9D1DN67</accession>
<feature type="domain" description="Peptidase M56" evidence="2">
    <location>
        <begin position="142"/>
        <end position="323"/>
    </location>
</feature>
<feature type="transmembrane region" description="Helical" evidence="1">
    <location>
        <begin position="142"/>
        <end position="163"/>
    </location>
</feature>